<sequence>MSINSSDDALITHVNAITNGFNRYFSIVLIFFGVIGNFLSCLALAQRRLRRNPCAFLFFHSSIANLVTITSGAFVHLLGTWSLNISDTVDLLCKLRLFILYTSRATASWLITLGVVDQWLSSSKNVQRQQMSTMKHAKLAVYIVLCLISSLHAHILYCYRANLSDTPMECYSTVTWCRLLTDMEFALLNVVLPSLLTLIFGLLTIRNIHTLRTVPVTGPITNQENDRRRHRRRLKKGDFHLLVMLLVQVTLTTVFNFPHAVQNLYSDMYPDDNRTPLSLAVNDLIFTLLFLLSYLSNGIPLYIHMLIGGSIFRKALMSGMKNFARKIICQ</sequence>
<dbReference type="InterPro" id="IPR017452">
    <property type="entry name" value="GPCR_Rhodpsn_7TM"/>
</dbReference>
<feature type="transmembrane region" description="Helical" evidence="8">
    <location>
        <begin position="137"/>
        <end position="157"/>
    </location>
</feature>
<name>A0A814LKE0_ADIRI</name>
<organism evidence="10 11">
    <name type="scientific">Adineta ricciae</name>
    <name type="common">Rotifer</name>
    <dbReference type="NCBI Taxonomy" id="249248"/>
    <lineage>
        <taxon>Eukaryota</taxon>
        <taxon>Metazoa</taxon>
        <taxon>Spiralia</taxon>
        <taxon>Gnathifera</taxon>
        <taxon>Rotifera</taxon>
        <taxon>Eurotatoria</taxon>
        <taxon>Bdelloidea</taxon>
        <taxon>Adinetida</taxon>
        <taxon>Adinetidae</taxon>
        <taxon>Adineta</taxon>
    </lineage>
</organism>
<keyword evidence="4" id="KW-0297">G-protein coupled receptor</keyword>
<dbReference type="Gene3D" id="1.20.1070.10">
    <property type="entry name" value="Rhodopsin 7-helix transmembrane proteins"/>
    <property type="match status" value="1"/>
</dbReference>
<keyword evidence="2 8" id="KW-0812">Transmembrane</keyword>
<protein>
    <recommendedName>
        <fullName evidence="9">G-protein coupled receptors family 1 profile domain-containing protein</fullName>
    </recommendedName>
</protein>
<accession>A0A814LKE0</accession>
<keyword evidence="6" id="KW-0675">Receptor</keyword>
<dbReference type="PANTHER" id="PTHR24243">
    <property type="entry name" value="G-PROTEIN COUPLED RECEPTOR"/>
    <property type="match status" value="1"/>
</dbReference>
<evidence type="ECO:0000256" key="5">
    <source>
        <dbReference type="ARBA" id="ARBA00023136"/>
    </source>
</evidence>
<comment type="caution">
    <text evidence="10">The sequence shown here is derived from an EMBL/GenBank/DDBJ whole genome shotgun (WGS) entry which is preliminary data.</text>
</comment>
<dbReference type="AlphaFoldDB" id="A0A814LKE0"/>
<comment type="subcellular location">
    <subcellularLocation>
        <location evidence="1">Membrane</location>
        <topology evidence="1">Multi-pass membrane protein</topology>
    </subcellularLocation>
</comment>
<reference evidence="10" key="1">
    <citation type="submission" date="2021-02" db="EMBL/GenBank/DDBJ databases">
        <authorList>
            <person name="Nowell W R."/>
        </authorList>
    </citation>
    <scope>NUCLEOTIDE SEQUENCE</scope>
</reference>
<keyword evidence="11" id="KW-1185">Reference proteome</keyword>
<keyword evidence="7" id="KW-0807">Transducer</keyword>
<feature type="transmembrane region" description="Helical" evidence="8">
    <location>
        <begin position="24"/>
        <end position="45"/>
    </location>
</feature>
<dbReference type="GO" id="GO:0005886">
    <property type="term" value="C:plasma membrane"/>
    <property type="evidence" value="ECO:0007669"/>
    <property type="project" value="TreeGrafter"/>
</dbReference>
<dbReference type="Proteomes" id="UP000663828">
    <property type="component" value="Unassembled WGS sequence"/>
</dbReference>
<dbReference type="PANTHER" id="PTHR24243:SF230">
    <property type="entry name" value="G-PROTEIN COUPLED RECEPTORS FAMILY 1 PROFILE DOMAIN-CONTAINING PROTEIN"/>
    <property type="match status" value="1"/>
</dbReference>
<dbReference type="EMBL" id="CAJNOR010001059">
    <property type="protein sequence ID" value="CAF1066378.1"/>
    <property type="molecule type" value="Genomic_DNA"/>
</dbReference>
<keyword evidence="3 8" id="KW-1133">Transmembrane helix</keyword>
<dbReference type="Pfam" id="PF00001">
    <property type="entry name" value="7tm_1"/>
    <property type="match status" value="1"/>
</dbReference>
<feature type="transmembrane region" description="Helical" evidence="8">
    <location>
        <begin position="237"/>
        <end position="257"/>
    </location>
</feature>
<evidence type="ECO:0000259" key="9">
    <source>
        <dbReference type="PROSITE" id="PS50262"/>
    </source>
</evidence>
<keyword evidence="5 8" id="KW-0472">Membrane</keyword>
<evidence type="ECO:0000256" key="4">
    <source>
        <dbReference type="ARBA" id="ARBA00023040"/>
    </source>
</evidence>
<evidence type="ECO:0000313" key="11">
    <source>
        <dbReference type="Proteomes" id="UP000663828"/>
    </source>
</evidence>
<evidence type="ECO:0000256" key="7">
    <source>
        <dbReference type="ARBA" id="ARBA00023224"/>
    </source>
</evidence>
<evidence type="ECO:0000313" key="10">
    <source>
        <dbReference type="EMBL" id="CAF1066378.1"/>
    </source>
</evidence>
<evidence type="ECO:0000256" key="8">
    <source>
        <dbReference type="SAM" id="Phobius"/>
    </source>
</evidence>
<feature type="domain" description="G-protein coupled receptors family 1 profile" evidence="9">
    <location>
        <begin position="36"/>
        <end position="304"/>
    </location>
</feature>
<feature type="transmembrane region" description="Helical" evidence="8">
    <location>
        <begin position="57"/>
        <end position="78"/>
    </location>
</feature>
<evidence type="ECO:0000256" key="6">
    <source>
        <dbReference type="ARBA" id="ARBA00023170"/>
    </source>
</evidence>
<proteinExistence type="predicted"/>
<dbReference type="SUPFAM" id="SSF81321">
    <property type="entry name" value="Family A G protein-coupled receptor-like"/>
    <property type="match status" value="1"/>
</dbReference>
<evidence type="ECO:0000256" key="1">
    <source>
        <dbReference type="ARBA" id="ARBA00004141"/>
    </source>
</evidence>
<dbReference type="PROSITE" id="PS50262">
    <property type="entry name" value="G_PROTEIN_RECEP_F1_2"/>
    <property type="match status" value="1"/>
</dbReference>
<gene>
    <name evidence="10" type="ORF">XAT740_LOCUS16564</name>
</gene>
<evidence type="ECO:0000256" key="3">
    <source>
        <dbReference type="ARBA" id="ARBA00022989"/>
    </source>
</evidence>
<dbReference type="InterPro" id="IPR000276">
    <property type="entry name" value="GPCR_Rhodpsn"/>
</dbReference>
<evidence type="ECO:0000256" key="2">
    <source>
        <dbReference type="ARBA" id="ARBA00022692"/>
    </source>
</evidence>
<feature type="transmembrane region" description="Helical" evidence="8">
    <location>
        <begin position="98"/>
        <end position="116"/>
    </location>
</feature>
<feature type="transmembrane region" description="Helical" evidence="8">
    <location>
        <begin position="185"/>
        <end position="205"/>
    </location>
</feature>
<dbReference type="GO" id="GO:0004930">
    <property type="term" value="F:G protein-coupled receptor activity"/>
    <property type="evidence" value="ECO:0007669"/>
    <property type="project" value="UniProtKB-KW"/>
</dbReference>